<reference evidence="1 2" key="1">
    <citation type="submission" date="2020-05" db="EMBL/GenBank/DDBJ databases">
        <title>Compete genome of Limnobacter sp. SAORIC-580.</title>
        <authorList>
            <person name="Song J."/>
            <person name="Cho J.-C."/>
        </authorList>
    </citation>
    <scope>NUCLEOTIDE SEQUENCE [LARGE SCALE GENOMIC DNA]</scope>
    <source>
        <strain evidence="1 2">SAORIC-580</strain>
    </source>
</reference>
<dbReference type="EMBL" id="CP053084">
    <property type="protein sequence ID" value="QJR30994.1"/>
    <property type="molecule type" value="Genomic_DNA"/>
</dbReference>
<name>A0ABX6N978_9BURK</name>
<evidence type="ECO:0000313" key="2">
    <source>
        <dbReference type="Proteomes" id="UP000501130"/>
    </source>
</evidence>
<dbReference type="SUPFAM" id="SSF53850">
    <property type="entry name" value="Periplasmic binding protein-like II"/>
    <property type="match status" value="1"/>
</dbReference>
<protein>
    <submittedName>
        <fullName evidence="1">Uncharacterized protein</fullName>
    </submittedName>
</protein>
<dbReference type="Gene3D" id="3.40.190.10">
    <property type="entry name" value="Periplasmic binding protein-like II"/>
    <property type="match status" value="1"/>
</dbReference>
<dbReference type="RefSeq" id="WP_146106599.1">
    <property type="nucleotide sequence ID" value="NZ_CP053084.1"/>
</dbReference>
<keyword evidence="2" id="KW-1185">Reference proteome</keyword>
<organism evidence="1 2">
    <name type="scientific">Limnobacter profundi</name>
    <dbReference type="NCBI Taxonomy" id="2732163"/>
    <lineage>
        <taxon>Bacteria</taxon>
        <taxon>Pseudomonadati</taxon>
        <taxon>Pseudomonadota</taxon>
        <taxon>Betaproteobacteria</taxon>
        <taxon>Burkholderiales</taxon>
        <taxon>Burkholderiaceae</taxon>
        <taxon>Limnobacter</taxon>
    </lineage>
</organism>
<proteinExistence type="predicted"/>
<dbReference type="Proteomes" id="UP000501130">
    <property type="component" value="Chromosome"/>
</dbReference>
<accession>A0ABX6N978</accession>
<evidence type="ECO:0000313" key="1">
    <source>
        <dbReference type="EMBL" id="QJR30994.1"/>
    </source>
</evidence>
<gene>
    <name evidence="1" type="ORF">HKT17_15440</name>
</gene>
<sequence>MANAEVVLVGSSSIHFNEISKTKLRDLYTGQSQAVGDSTVLVIDRDDEFGERSRFISGTLGFTTEEFRTVQRLLECIGISKTPTVARNSQHMVDLLTNNPNALGYLTRKELQGNPTKSKLKLIKVLAE</sequence>